<dbReference type="RefSeq" id="YP_009815732.1">
    <property type="nucleotide sequence ID" value="NC_048098.1"/>
</dbReference>
<dbReference type="GO" id="GO:0006310">
    <property type="term" value="P:DNA recombination"/>
    <property type="evidence" value="ECO:0007669"/>
    <property type="project" value="InterPro"/>
</dbReference>
<protein>
    <submittedName>
        <fullName evidence="1">RusA-like resolvase</fullName>
    </submittedName>
</protein>
<sequence>MSARQVNFWAAGVPIPQGSKRIGRSKATGRPILLDDNDRSLKPWRELVAWTGKKAIKGGAPLDGPLVVGLTFYLPRPGGHYKKDGSLRAAAPKWPAVKPDVDKLERAVFDALTAGKVWADDARAVEVHKTKLYAGLPHEAGVYVVISEMEEWAR</sequence>
<dbReference type="InterPro" id="IPR036614">
    <property type="entry name" value="RusA-like_sf"/>
</dbReference>
<dbReference type="KEGG" id="vg:55006959"/>
<name>A0A3G2KD73_9CAUD</name>
<accession>A0A3G2KD73</accession>
<reference evidence="1 2" key="1">
    <citation type="submission" date="2018-09" db="EMBL/GenBank/DDBJ databases">
        <authorList>
            <person name="Rimple P.A."/>
            <person name="Stoner T.H."/>
            <person name="Garlena R.A."/>
            <person name="Russell D.A."/>
            <person name="Pope W.H."/>
            <person name="Jacobs-Sera D."/>
            <person name="Hatfull G.F."/>
        </authorList>
    </citation>
    <scope>NUCLEOTIDE SEQUENCE [LARGE SCALE GENOMIC DNA]</scope>
</reference>
<dbReference type="GO" id="GO:0006281">
    <property type="term" value="P:DNA repair"/>
    <property type="evidence" value="ECO:0007669"/>
    <property type="project" value="InterPro"/>
</dbReference>
<evidence type="ECO:0000313" key="2">
    <source>
        <dbReference type="Proteomes" id="UP000274668"/>
    </source>
</evidence>
<proteinExistence type="predicted"/>
<dbReference type="SUPFAM" id="SSF103084">
    <property type="entry name" value="Holliday junction resolvase RusA"/>
    <property type="match status" value="1"/>
</dbReference>
<dbReference type="InterPro" id="IPR008822">
    <property type="entry name" value="Endonuclease_RusA-like"/>
</dbReference>
<keyword evidence="2" id="KW-1185">Reference proteome</keyword>
<dbReference type="Gene3D" id="3.30.1330.70">
    <property type="entry name" value="Holliday junction resolvase RusA"/>
    <property type="match status" value="1"/>
</dbReference>
<evidence type="ECO:0000313" key="1">
    <source>
        <dbReference type="EMBL" id="AYN56860.1"/>
    </source>
</evidence>
<dbReference type="GeneID" id="55006959"/>
<dbReference type="Pfam" id="PF05866">
    <property type="entry name" value="RusA"/>
    <property type="match status" value="1"/>
</dbReference>
<dbReference type="EMBL" id="MH834595">
    <property type="protein sequence ID" value="AYN56860.1"/>
    <property type="molecule type" value="Genomic_DNA"/>
</dbReference>
<gene>
    <name evidence="1" type="primary">46</name>
    <name evidence="1" type="ORF">PBI_ANDREW_46</name>
</gene>
<dbReference type="Proteomes" id="UP000274668">
    <property type="component" value="Segment"/>
</dbReference>
<dbReference type="GO" id="GO:0000287">
    <property type="term" value="F:magnesium ion binding"/>
    <property type="evidence" value="ECO:0007669"/>
    <property type="project" value="InterPro"/>
</dbReference>
<organism evidence="1 2">
    <name type="scientific">Arthrobacter phage Andrew</name>
    <dbReference type="NCBI Taxonomy" id="2419946"/>
    <lineage>
        <taxon>Viruses</taxon>
        <taxon>Duplodnaviria</taxon>
        <taxon>Heunggongvirae</taxon>
        <taxon>Uroviricota</taxon>
        <taxon>Caudoviricetes</taxon>
        <taxon>Andrewvirus</taxon>
        <taxon>Andrewvirus andrew</taxon>
    </lineage>
</organism>